<reference evidence="3 4" key="1">
    <citation type="submission" date="2020-04" db="EMBL/GenBank/DDBJ databases">
        <authorList>
            <person name="Laetsch R D."/>
            <person name="Stevens L."/>
            <person name="Kumar S."/>
            <person name="Blaxter L. M."/>
        </authorList>
    </citation>
    <scope>NUCLEOTIDE SEQUENCE [LARGE SCALE GENOMIC DNA]</scope>
</reference>
<accession>A0A8S1EXI9</accession>
<gene>
    <name evidence="3" type="ORF">CBOVIS_LOCUS5299</name>
</gene>
<evidence type="ECO:0000259" key="2">
    <source>
        <dbReference type="PROSITE" id="PS50181"/>
    </source>
</evidence>
<dbReference type="GO" id="GO:0000209">
    <property type="term" value="P:protein polyubiquitination"/>
    <property type="evidence" value="ECO:0007669"/>
    <property type="project" value="TreeGrafter"/>
</dbReference>
<dbReference type="Proteomes" id="UP000494206">
    <property type="component" value="Unassembled WGS sequence"/>
</dbReference>
<evidence type="ECO:0000256" key="1">
    <source>
        <dbReference type="SAM" id="MobiDB-lite"/>
    </source>
</evidence>
<sequence length="367" mass="42584">MPEQVEESIDLLNVARRMHGMERAHAIAQRGESSSTAPMYQIIKGYGTAKTIFDFPELILDKIFSYFTYDELAKIRGVSRIFNCYVKEELNKGFEKLGKILETNKQNVKKGLPKRESQRKRHRLTKINEIYTAMDTRYSLLDLTFKKYMTHTHPRLNICFIPGRVIDEFNRVLDILQKCIDNGGEFTGDVTELLKEVRDLSSMAMEYFEETILPILDERAEREGISSYVYDSITTYSKKKPWRVRRDPHELGLPPNAQYDRIVANSPLAKDLPKSMQDKIEAQQKKIDSQTEEIRLLKDAVSSLFTFMQQSFPEHRSRLRRFMVDSPLLLSAAANQFASNKDEAGPSESRKRVFDDFGDEPLMKKRT</sequence>
<dbReference type="AlphaFoldDB" id="A0A8S1EXI9"/>
<organism evidence="3 4">
    <name type="scientific">Caenorhabditis bovis</name>
    <dbReference type="NCBI Taxonomy" id="2654633"/>
    <lineage>
        <taxon>Eukaryota</taxon>
        <taxon>Metazoa</taxon>
        <taxon>Ecdysozoa</taxon>
        <taxon>Nematoda</taxon>
        <taxon>Chromadorea</taxon>
        <taxon>Rhabditida</taxon>
        <taxon>Rhabditina</taxon>
        <taxon>Rhabditomorpha</taxon>
        <taxon>Rhabditoidea</taxon>
        <taxon>Rhabditidae</taxon>
        <taxon>Peloderinae</taxon>
        <taxon>Caenorhabditis</taxon>
    </lineage>
</organism>
<protein>
    <recommendedName>
        <fullName evidence="2">F-box domain-containing protein</fullName>
    </recommendedName>
</protein>
<name>A0A8S1EXI9_9PELO</name>
<feature type="region of interest" description="Disordered" evidence="1">
    <location>
        <begin position="339"/>
        <end position="367"/>
    </location>
</feature>
<keyword evidence="4" id="KW-1185">Reference proteome</keyword>
<dbReference type="OrthoDB" id="5860767at2759"/>
<dbReference type="InterPro" id="IPR001810">
    <property type="entry name" value="F-box_dom"/>
</dbReference>
<dbReference type="PANTHER" id="PTHR13252">
    <property type="entry name" value="F-BOX ONLY PROTEIN 28"/>
    <property type="match status" value="1"/>
</dbReference>
<dbReference type="EMBL" id="CADEPM010000003">
    <property type="protein sequence ID" value="CAB3402717.1"/>
    <property type="molecule type" value="Genomic_DNA"/>
</dbReference>
<comment type="caution">
    <text evidence="3">The sequence shown here is derived from an EMBL/GenBank/DDBJ whole genome shotgun (WGS) entry which is preliminary data.</text>
</comment>
<dbReference type="InterPro" id="IPR039719">
    <property type="entry name" value="FBXO28"/>
</dbReference>
<dbReference type="PANTHER" id="PTHR13252:SF9">
    <property type="entry name" value="F-BOX ONLY PROTEIN 28"/>
    <property type="match status" value="1"/>
</dbReference>
<dbReference type="PROSITE" id="PS50181">
    <property type="entry name" value="FBOX"/>
    <property type="match status" value="1"/>
</dbReference>
<evidence type="ECO:0000313" key="3">
    <source>
        <dbReference type="EMBL" id="CAB3402717.1"/>
    </source>
</evidence>
<proteinExistence type="predicted"/>
<evidence type="ECO:0000313" key="4">
    <source>
        <dbReference type="Proteomes" id="UP000494206"/>
    </source>
</evidence>
<feature type="domain" description="F-box" evidence="2">
    <location>
        <begin position="49"/>
        <end position="97"/>
    </location>
</feature>
<feature type="compositionally biased region" description="Basic and acidic residues" evidence="1">
    <location>
        <begin position="340"/>
        <end position="355"/>
    </location>
</feature>